<evidence type="ECO:0000256" key="1">
    <source>
        <dbReference type="ARBA" id="ARBA00022690"/>
    </source>
</evidence>
<dbReference type="OrthoDB" id="9518664at2759"/>
<gene>
    <name evidence="6" type="ORF">Dbus_chr2Lg224</name>
</gene>
<dbReference type="InterPro" id="IPR042185">
    <property type="entry name" value="Serpin_sf_2"/>
</dbReference>
<name>A0A0M3QT24_DROBS</name>
<dbReference type="SMR" id="A0A0M3QT24"/>
<organism evidence="6 7">
    <name type="scientific">Drosophila busckii</name>
    <name type="common">Fruit fly</name>
    <dbReference type="NCBI Taxonomy" id="30019"/>
    <lineage>
        <taxon>Eukaryota</taxon>
        <taxon>Metazoa</taxon>
        <taxon>Ecdysozoa</taxon>
        <taxon>Arthropoda</taxon>
        <taxon>Hexapoda</taxon>
        <taxon>Insecta</taxon>
        <taxon>Pterygota</taxon>
        <taxon>Neoptera</taxon>
        <taxon>Endopterygota</taxon>
        <taxon>Diptera</taxon>
        <taxon>Brachycera</taxon>
        <taxon>Muscomorpha</taxon>
        <taxon>Ephydroidea</taxon>
        <taxon>Drosophilidae</taxon>
        <taxon>Drosophila</taxon>
    </lineage>
</organism>
<dbReference type="EMBL" id="CP012523">
    <property type="protein sequence ID" value="ALC38139.1"/>
    <property type="molecule type" value="Genomic_DNA"/>
</dbReference>
<dbReference type="SUPFAM" id="SSF56574">
    <property type="entry name" value="Serpins"/>
    <property type="match status" value="1"/>
</dbReference>
<feature type="domain" description="Serpin" evidence="5">
    <location>
        <begin position="94"/>
        <end position="516"/>
    </location>
</feature>
<keyword evidence="4" id="KW-0732">Signal</keyword>
<dbReference type="FunFam" id="2.30.39.10:FF:000035">
    <property type="entry name" value="Serine protease inhibitor (serpin) 16"/>
    <property type="match status" value="1"/>
</dbReference>
<protein>
    <submittedName>
        <fullName evidence="6">Spn28D</fullName>
    </submittedName>
</protein>
<dbReference type="STRING" id="30019.A0A0M3QT24"/>
<dbReference type="GO" id="GO:0005615">
    <property type="term" value="C:extracellular space"/>
    <property type="evidence" value="ECO:0007669"/>
    <property type="project" value="InterPro"/>
</dbReference>
<evidence type="ECO:0000313" key="7">
    <source>
        <dbReference type="Proteomes" id="UP000494163"/>
    </source>
</evidence>
<evidence type="ECO:0000259" key="5">
    <source>
        <dbReference type="SMART" id="SM00093"/>
    </source>
</evidence>
<evidence type="ECO:0000256" key="3">
    <source>
        <dbReference type="RuleBase" id="RU000411"/>
    </source>
</evidence>
<keyword evidence="7" id="KW-1185">Reference proteome</keyword>
<sequence>MLKIMCWALAFASVVLLTCAQSDLFRDDLRNQAGQEEWIKLQQQVQQERQAANPQVAYKIDAAELQPAAAPTQQLPVNLAISDDIAEHVLSFAQSLTKQLNQEYAKTTIFSPLSIANAMALLQLGAKGRSYAELSQVFGQADNVQFHEQFALMQHDVQQRFNDTTSPQRQLDQWHWQSLRKALRAYPRNLHAPVNIDVANGMFVQQGFYLNDDYVRAAQQLYKAKLELLDFNRQPAVAKRTINAWVSEHTKGKIREIISDVPEDTRVILANALYFKAVWEIDFIKGATKPEMFYPNGLDTQPEVPVDMMVGVGVFPYYEDEQLNCRILGLPYHGHLATMYVIQPLLESSIERLANLQQTLSAANIQQMISKMTRRSIIVAFPKLDLTESFSLRNHLTEMGIGGMFTPIQSDLSLIGGRHAPNASTGGNSLFNLEQQRQAAKASQAPTPPSDLIVSDILHKVNFVVNEQGTEAAAATAAVLKKSGPELTFRAETPFMLLVRHDVTKLPLFYGIINEPPRSRQQH</sequence>
<dbReference type="GO" id="GO:0045861">
    <property type="term" value="P:negative regulation of proteolysis"/>
    <property type="evidence" value="ECO:0007669"/>
    <property type="project" value="UniProtKB-ARBA"/>
</dbReference>
<evidence type="ECO:0000313" key="6">
    <source>
        <dbReference type="EMBL" id="ALC38139.1"/>
    </source>
</evidence>
<dbReference type="InterPro" id="IPR042178">
    <property type="entry name" value="Serpin_sf_1"/>
</dbReference>
<accession>A0A0M3QT24</accession>
<dbReference type="InterPro" id="IPR023796">
    <property type="entry name" value="Serpin_dom"/>
</dbReference>
<keyword evidence="1" id="KW-0646">Protease inhibitor</keyword>
<comment type="similarity">
    <text evidence="3">Belongs to the serpin family.</text>
</comment>
<dbReference type="InterPro" id="IPR000215">
    <property type="entry name" value="Serpin_fam"/>
</dbReference>
<keyword evidence="2" id="KW-0722">Serine protease inhibitor</keyword>
<evidence type="ECO:0000256" key="4">
    <source>
        <dbReference type="SAM" id="SignalP"/>
    </source>
</evidence>
<dbReference type="Gene3D" id="3.30.497.10">
    <property type="entry name" value="Antithrombin, subunit I, domain 2"/>
    <property type="match status" value="1"/>
</dbReference>
<feature type="signal peptide" evidence="4">
    <location>
        <begin position="1"/>
        <end position="20"/>
    </location>
</feature>
<dbReference type="PANTHER" id="PTHR11461:SF342">
    <property type="entry name" value="SERINE PROTEASE INHIBITOR 28DC"/>
    <property type="match status" value="1"/>
</dbReference>
<dbReference type="AlphaFoldDB" id="A0A0M3QT24"/>
<dbReference type="Gene3D" id="2.30.39.10">
    <property type="entry name" value="Alpha-1-antitrypsin, domain 1"/>
    <property type="match status" value="1"/>
</dbReference>
<dbReference type="PANTHER" id="PTHR11461">
    <property type="entry name" value="SERINE PROTEASE INHIBITOR, SERPIN"/>
    <property type="match status" value="1"/>
</dbReference>
<proteinExistence type="inferred from homology"/>
<dbReference type="Proteomes" id="UP000494163">
    <property type="component" value="Chromosome 2L"/>
</dbReference>
<dbReference type="InterPro" id="IPR036186">
    <property type="entry name" value="Serpin_sf"/>
</dbReference>
<dbReference type="SMART" id="SM00093">
    <property type="entry name" value="SERPIN"/>
    <property type="match status" value="1"/>
</dbReference>
<evidence type="ECO:0000256" key="2">
    <source>
        <dbReference type="ARBA" id="ARBA00022900"/>
    </source>
</evidence>
<dbReference type="OMA" id="TMYVIQP"/>
<reference evidence="6 7" key="1">
    <citation type="submission" date="2015-08" db="EMBL/GenBank/DDBJ databases">
        <title>Ancestral chromatin configuration constrains chromatin evolution on differentiating sex chromosomes in Drosophila.</title>
        <authorList>
            <person name="Zhou Q."/>
            <person name="Bachtrog D."/>
        </authorList>
    </citation>
    <scope>NUCLEOTIDE SEQUENCE [LARGE SCALE GENOMIC DNA]</scope>
    <source>
        <tissue evidence="6">Whole larvae</tissue>
    </source>
</reference>
<dbReference type="Pfam" id="PF00079">
    <property type="entry name" value="Serpin"/>
    <property type="match status" value="1"/>
</dbReference>
<feature type="chain" id="PRO_5005787924" evidence="4">
    <location>
        <begin position="21"/>
        <end position="523"/>
    </location>
</feature>
<dbReference type="GO" id="GO:0004867">
    <property type="term" value="F:serine-type endopeptidase inhibitor activity"/>
    <property type="evidence" value="ECO:0007669"/>
    <property type="project" value="UniProtKB-KW"/>
</dbReference>